<accession>A0A938BQ25</accession>
<dbReference type="AlphaFoldDB" id="A0A938BQ25"/>
<reference evidence="1" key="1">
    <citation type="submission" date="2019-03" db="EMBL/GenBank/DDBJ databases">
        <title>Lake Tanganyika Metagenome-Assembled Genomes (MAGs).</title>
        <authorList>
            <person name="Tran P."/>
        </authorList>
    </citation>
    <scope>NUCLEOTIDE SEQUENCE</scope>
    <source>
        <strain evidence="1">M_DeepCast_400m_m2_100</strain>
    </source>
</reference>
<comment type="caution">
    <text evidence="1">The sequence shown here is derived from an EMBL/GenBank/DDBJ whole genome shotgun (WGS) entry which is preliminary data.</text>
</comment>
<name>A0A938BQ25_UNCEI</name>
<evidence type="ECO:0000313" key="2">
    <source>
        <dbReference type="Proteomes" id="UP000748308"/>
    </source>
</evidence>
<gene>
    <name evidence="1" type="ORF">FJY75_13955</name>
</gene>
<organism evidence="1 2">
    <name type="scientific">Eiseniibacteriota bacterium</name>
    <dbReference type="NCBI Taxonomy" id="2212470"/>
    <lineage>
        <taxon>Bacteria</taxon>
        <taxon>Candidatus Eiseniibacteriota</taxon>
    </lineage>
</organism>
<proteinExistence type="predicted"/>
<dbReference type="Proteomes" id="UP000748308">
    <property type="component" value="Unassembled WGS sequence"/>
</dbReference>
<protein>
    <submittedName>
        <fullName evidence="1">Uncharacterized protein</fullName>
    </submittedName>
</protein>
<evidence type="ECO:0000313" key="1">
    <source>
        <dbReference type="EMBL" id="MBM3318948.1"/>
    </source>
</evidence>
<dbReference type="EMBL" id="VGIY01000558">
    <property type="protein sequence ID" value="MBM3318948.1"/>
    <property type="molecule type" value="Genomic_DNA"/>
</dbReference>
<feature type="non-terminal residue" evidence="1">
    <location>
        <position position="1"/>
    </location>
</feature>
<sequence>PDSGSELADAGWPGPLAGTTLTAATAWEGAFVPVYYFAGYAYGETEIAIQGRRGEPLAQVSDAVGTASGFRASRCGVLGVGREGIRVCPDQGVSQEVLVWFAPGGLALPAGTTHATREAASYSSPGIDSLLAASGVRHVARTHPAAVRDTTGFPTGSGRRAYRTDLTSRFTFVAAGASQVESLAEALGADPSVLRAVRNGVVLESLVFPDEFEHDPSMRRATEM</sequence>